<dbReference type="AlphaFoldDB" id="A0A1D2V8X6"/>
<organism evidence="1 2">
    <name type="scientific">Ascoidea rubescens DSM 1968</name>
    <dbReference type="NCBI Taxonomy" id="1344418"/>
    <lineage>
        <taxon>Eukaryota</taxon>
        <taxon>Fungi</taxon>
        <taxon>Dikarya</taxon>
        <taxon>Ascomycota</taxon>
        <taxon>Saccharomycotina</taxon>
        <taxon>Saccharomycetes</taxon>
        <taxon>Ascoideaceae</taxon>
        <taxon>Ascoidea</taxon>
    </lineage>
</organism>
<dbReference type="InParanoid" id="A0A1D2V8X6"/>
<sequence>MYEMKIVAQSIIGRQSTQSSKRNLYCHNIISVTIDSIDINSLFIKVILLDEFGEVCDLVLLDGDYVKMVNSEKVFMVSRNCYKFIFNNIGIRKVGKFKLRFLLVKYGLLDKKFQEINQIDSELIEVCSSHTYAAKKKLLFPRKQ</sequence>
<evidence type="ECO:0008006" key="3">
    <source>
        <dbReference type="Google" id="ProtNLM"/>
    </source>
</evidence>
<evidence type="ECO:0000313" key="2">
    <source>
        <dbReference type="Proteomes" id="UP000095038"/>
    </source>
</evidence>
<feature type="non-terminal residue" evidence="1">
    <location>
        <position position="1"/>
    </location>
</feature>
<dbReference type="GeneID" id="30967829"/>
<gene>
    <name evidence="1" type="ORF">ASCRUDRAFT_78268</name>
</gene>
<proteinExistence type="predicted"/>
<evidence type="ECO:0000313" key="1">
    <source>
        <dbReference type="EMBL" id="ODV57967.1"/>
    </source>
</evidence>
<dbReference type="Proteomes" id="UP000095038">
    <property type="component" value="Unassembled WGS sequence"/>
</dbReference>
<dbReference type="EMBL" id="KV454497">
    <property type="protein sequence ID" value="ODV57967.1"/>
    <property type="molecule type" value="Genomic_DNA"/>
</dbReference>
<name>A0A1D2V8X6_9ASCO</name>
<keyword evidence="2" id="KW-1185">Reference proteome</keyword>
<accession>A0A1D2V8X6</accession>
<dbReference type="RefSeq" id="XP_020044274.1">
    <property type="nucleotide sequence ID" value="XM_020194193.1"/>
</dbReference>
<protein>
    <recommendedName>
        <fullName evidence="3">Velvet domain-containing protein</fullName>
    </recommendedName>
</protein>
<reference evidence="2" key="1">
    <citation type="submission" date="2016-05" db="EMBL/GenBank/DDBJ databases">
        <title>Comparative genomics of biotechnologically important yeasts.</title>
        <authorList>
            <consortium name="DOE Joint Genome Institute"/>
            <person name="Riley R."/>
            <person name="Haridas S."/>
            <person name="Wolfe K.H."/>
            <person name="Lopes M.R."/>
            <person name="Hittinger C.T."/>
            <person name="Goker M."/>
            <person name="Salamov A."/>
            <person name="Wisecaver J."/>
            <person name="Long T.M."/>
            <person name="Aerts A.L."/>
            <person name="Barry K."/>
            <person name="Choi C."/>
            <person name="Clum A."/>
            <person name="Coughlan A.Y."/>
            <person name="Deshpande S."/>
            <person name="Douglass A.P."/>
            <person name="Hanson S.J."/>
            <person name="Klenk H.-P."/>
            <person name="Labutti K."/>
            <person name="Lapidus A."/>
            <person name="Lindquist E."/>
            <person name="Lipzen A."/>
            <person name="Meier-Kolthoff J.P."/>
            <person name="Ohm R.A."/>
            <person name="Otillar R.P."/>
            <person name="Pangilinan J."/>
            <person name="Peng Y."/>
            <person name="Rokas A."/>
            <person name="Rosa C.A."/>
            <person name="Scheuner C."/>
            <person name="Sibirny A.A."/>
            <person name="Slot J.C."/>
            <person name="Stielow J.B."/>
            <person name="Sun H."/>
            <person name="Kurtzman C.P."/>
            <person name="Blackwell M."/>
            <person name="Grigoriev I.V."/>
            <person name="Jeffries T.W."/>
        </authorList>
    </citation>
    <scope>NUCLEOTIDE SEQUENCE [LARGE SCALE GENOMIC DNA]</scope>
    <source>
        <strain evidence="2">DSM 1968</strain>
    </source>
</reference>